<evidence type="ECO:0000256" key="7">
    <source>
        <dbReference type="PIRNR" id="PIRNR016398"/>
    </source>
</evidence>
<feature type="compositionally biased region" description="Polar residues" evidence="8">
    <location>
        <begin position="16"/>
        <end position="27"/>
    </location>
</feature>
<comment type="similarity">
    <text evidence="7">Belongs to the TFIIE beta subunit family.</text>
</comment>
<feature type="compositionally biased region" description="Low complexity" evidence="8">
    <location>
        <begin position="49"/>
        <end position="58"/>
    </location>
</feature>
<dbReference type="Pfam" id="PF18121">
    <property type="entry name" value="TFA2_Winged_2"/>
    <property type="match status" value="1"/>
</dbReference>
<reference evidence="10 11" key="1">
    <citation type="journal article" date="2024" name="Nat. Commun.">
        <title>Phylogenomics reveals the evolutionary origins of lichenization in chlorophyte algae.</title>
        <authorList>
            <person name="Puginier C."/>
            <person name="Libourel C."/>
            <person name="Otte J."/>
            <person name="Skaloud P."/>
            <person name="Haon M."/>
            <person name="Grisel S."/>
            <person name="Petersen M."/>
            <person name="Berrin J.G."/>
            <person name="Delaux P.M."/>
            <person name="Dal Grande F."/>
            <person name="Keller J."/>
        </authorList>
    </citation>
    <scope>NUCLEOTIDE SEQUENCE [LARGE SCALE GENOMIC DNA]</scope>
    <source>
        <strain evidence="10 11">SAG 2043</strain>
    </source>
</reference>
<dbReference type="PROSITE" id="PS51351">
    <property type="entry name" value="TFIIE_BETA_C"/>
    <property type="match status" value="1"/>
</dbReference>
<feature type="compositionally biased region" description="Basic and acidic residues" evidence="8">
    <location>
        <begin position="1"/>
        <end position="12"/>
    </location>
</feature>
<dbReference type="EMBL" id="JALJOR010000004">
    <property type="protein sequence ID" value="KAK9818249.1"/>
    <property type="molecule type" value="Genomic_DNA"/>
</dbReference>
<dbReference type="GO" id="GO:0001097">
    <property type="term" value="F:TFIIH-class transcription factor complex binding"/>
    <property type="evidence" value="ECO:0007669"/>
    <property type="project" value="TreeGrafter"/>
</dbReference>
<comment type="subunit">
    <text evidence="7">Tetramer of two alpha and two beta chains.</text>
</comment>
<dbReference type="AlphaFoldDB" id="A0AAW1QCB9"/>
<name>A0AAW1QCB9_9CHLO</name>
<dbReference type="InterPro" id="IPR003166">
    <property type="entry name" value="TFIIE_bsu_DNA-bd"/>
</dbReference>
<dbReference type="Pfam" id="PF02186">
    <property type="entry name" value="TFIIE_beta"/>
    <property type="match status" value="1"/>
</dbReference>
<evidence type="ECO:0000256" key="1">
    <source>
        <dbReference type="ARBA" id="ARBA00004123"/>
    </source>
</evidence>
<dbReference type="PANTHER" id="PTHR12716">
    <property type="entry name" value="TRANSCRIPTION INITIATION FACTOR IIE, BETA SUBUNIT"/>
    <property type="match status" value="1"/>
</dbReference>
<comment type="function">
    <text evidence="6 7">Recruits TFIIH to the initiation complex and stimulates the RNA polymerase II C-terminal domain kinase and DNA-dependent ATPase activities of TFIIH. Both TFIIH and TFIIE are required for promoter clearance by RNA polymerase.</text>
</comment>
<gene>
    <name evidence="10" type="ORF">WJX72_009560</name>
</gene>
<evidence type="ECO:0000313" key="11">
    <source>
        <dbReference type="Proteomes" id="UP001489004"/>
    </source>
</evidence>
<keyword evidence="3 7" id="KW-0238">DNA-binding</keyword>
<evidence type="ECO:0000313" key="10">
    <source>
        <dbReference type="EMBL" id="KAK9818249.1"/>
    </source>
</evidence>
<proteinExistence type="inferred from homology"/>
<protein>
    <recommendedName>
        <fullName evidence="7">Transcription initiation factor IIE subunit beta</fullName>
    </recommendedName>
</protein>
<feature type="domain" description="TFIIE beta" evidence="9">
    <location>
        <begin position="68"/>
        <end position="144"/>
    </location>
</feature>
<keyword evidence="4 7" id="KW-0804">Transcription</keyword>
<evidence type="ECO:0000256" key="5">
    <source>
        <dbReference type="ARBA" id="ARBA00023242"/>
    </source>
</evidence>
<keyword evidence="5 7" id="KW-0539">Nucleus</keyword>
<dbReference type="GO" id="GO:0006367">
    <property type="term" value="P:transcription initiation at RNA polymerase II promoter"/>
    <property type="evidence" value="ECO:0007669"/>
    <property type="project" value="UniProtKB-UniRule"/>
</dbReference>
<dbReference type="GO" id="GO:0005673">
    <property type="term" value="C:transcription factor TFIIE complex"/>
    <property type="evidence" value="ECO:0007669"/>
    <property type="project" value="UniProtKB-UniRule"/>
</dbReference>
<keyword evidence="11" id="KW-1185">Reference proteome</keyword>
<keyword evidence="2 7" id="KW-0805">Transcription regulation</keyword>
<sequence length="286" mass="32105">MSNLQRELEKFRKQQLAGSQLLASATQKRAAAPKRESKPRAPGRGRGRGAAAATGMPGRPQPDTKTLLRTGTGRKDAVPVGKHIKDVLDFLKVERRPLSADEILQAKNVNIVPGAELYDELKNHQRVRVTAEGLFEYKALHDLQDKQELLQLLQKAPEGTHAGDVKDAYIGVMDDIAALRQEGRLIVMPCWETQDNVLYPTDPKMESFSIDQDIVDLWYNIKVPEDPVEVEAELRKASIQAAPRKAVRKRVAGGKRERKKREYRPRVVTNVHMPELFMAPAPTQID</sequence>
<evidence type="ECO:0000256" key="2">
    <source>
        <dbReference type="ARBA" id="ARBA00023015"/>
    </source>
</evidence>
<dbReference type="PIRSF" id="PIRSF016398">
    <property type="entry name" value="TFIIE-beta"/>
    <property type="match status" value="1"/>
</dbReference>
<evidence type="ECO:0000256" key="4">
    <source>
        <dbReference type="ARBA" id="ARBA00023163"/>
    </source>
</evidence>
<evidence type="ECO:0000256" key="8">
    <source>
        <dbReference type="SAM" id="MobiDB-lite"/>
    </source>
</evidence>
<feature type="region of interest" description="Disordered" evidence="8">
    <location>
        <begin position="1"/>
        <end position="69"/>
    </location>
</feature>
<dbReference type="InterPro" id="IPR016656">
    <property type="entry name" value="TFIIE-bsu"/>
</dbReference>
<evidence type="ECO:0000259" key="9">
    <source>
        <dbReference type="PROSITE" id="PS51351"/>
    </source>
</evidence>
<organism evidence="10 11">
    <name type="scientific">[Myrmecia] bisecta</name>
    <dbReference type="NCBI Taxonomy" id="41462"/>
    <lineage>
        <taxon>Eukaryota</taxon>
        <taxon>Viridiplantae</taxon>
        <taxon>Chlorophyta</taxon>
        <taxon>core chlorophytes</taxon>
        <taxon>Trebouxiophyceae</taxon>
        <taxon>Trebouxiales</taxon>
        <taxon>Trebouxiaceae</taxon>
        <taxon>Myrmecia</taxon>
    </lineage>
</organism>
<dbReference type="Proteomes" id="UP001489004">
    <property type="component" value="Unassembled WGS sequence"/>
</dbReference>
<accession>A0AAW1QCB9</accession>
<comment type="subcellular location">
    <subcellularLocation>
        <location evidence="1 7">Nucleus</location>
    </subcellularLocation>
</comment>
<evidence type="ECO:0000256" key="3">
    <source>
        <dbReference type="ARBA" id="ARBA00023125"/>
    </source>
</evidence>
<dbReference type="GO" id="GO:0003677">
    <property type="term" value="F:DNA binding"/>
    <property type="evidence" value="ECO:0007669"/>
    <property type="project" value="UniProtKB-UniRule"/>
</dbReference>
<evidence type="ECO:0000256" key="6">
    <source>
        <dbReference type="ARBA" id="ARBA00025581"/>
    </source>
</evidence>
<dbReference type="PANTHER" id="PTHR12716:SF8">
    <property type="entry name" value="TRANSCRIPTION INITIATION FACTOR IIE SUBUNIT BETA"/>
    <property type="match status" value="1"/>
</dbReference>
<dbReference type="InterPro" id="IPR040501">
    <property type="entry name" value="TFA2_Winged_2"/>
</dbReference>
<comment type="caution">
    <text evidence="10">The sequence shown here is derived from an EMBL/GenBank/DDBJ whole genome shotgun (WGS) entry which is preliminary data.</text>
</comment>